<comment type="caution">
    <text evidence="21">The sequence shown here is derived from an EMBL/GenBank/DDBJ whole genome shotgun (WGS) entry which is preliminary data.</text>
</comment>
<keyword evidence="10 17" id="KW-0762">Sugar transport</keyword>
<proteinExistence type="inferred from homology"/>
<gene>
    <name evidence="21" type="primary">ptsP</name>
    <name evidence="21" type="ORF">KHM83_04695</name>
</gene>
<sequence length="576" mass="62627">MKQIMGKGVVDGVCLASVMTLSEDIEGVLDRYAVSTIEDEKSAYQQASQAAVGQIEELIKNATDQTQADVLNAHLLMITDVMLTDSIEAKISGGLSAPRAVMDAANEMAAMLGAIEDEYLKERSKDVIDIGKRMVRIMLGISAPDIAVGYHVLCGDDIEPSMVANMTSEHVGAIILGQGSTTSHAVIIAKTKGIPTVVGLGNHIDAIENGETVYVDGETGEIIISPDETVKVRYQERVAAIKAMAKQYDAIVDQPSVLKDGMHLPLAINVGNPTDIDSMKANGAEGVGLYRTEFVFMGKAKAPDEDEQFEAYRYVVERAKPHLCVIRTLDIGGDKPADYLEIGEEANPFLGWRAIRICLDKPELFKTQIRAILRASHYGKAAIMLPMIISESEVLDSKALIDEAKAELRTAGMPFDEAIEVGIMIETPAAVMQAERLAKVVDFFSVGTNDLTQYTLAVDRGNPKISDRYDYFHPSVLYAINMVAAAAHANGIWIGMCGEMAGDPLALPVLLAMGFDELSMSAPSVLKVKYLMKSLKVDSVLLDDVLASRSAVDTRARLTHYLEKIKLKEEIHEKDY</sequence>
<keyword evidence="13 17" id="KW-0479">Metal-binding</keyword>
<evidence type="ECO:0000256" key="3">
    <source>
        <dbReference type="ARBA" id="ARBA00002728"/>
    </source>
</evidence>
<comment type="catalytic activity">
    <reaction evidence="1 17">
        <text>L-histidyl-[protein] + phosphoenolpyruvate = N(pros)-phospho-L-histidyl-[protein] + pyruvate</text>
        <dbReference type="Rhea" id="RHEA:23880"/>
        <dbReference type="Rhea" id="RHEA-COMP:9745"/>
        <dbReference type="Rhea" id="RHEA-COMP:9746"/>
        <dbReference type="ChEBI" id="CHEBI:15361"/>
        <dbReference type="ChEBI" id="CHEBI:29979"/>
        <dbReference type="ChEBI" id="CHEBI:58702"/>
        <dbReference type="ChEBI" id="CHEBI:64837"/>
        <dbReference type="EC" id="2.7.3.9"/>
    </reaction>
</comment>
<evidence type="ECO:0000256" key="16">
    <source>
        <dbReference type="ARBA" id="ARBA00033235"/>
    </source>
</evidence>
<dbReference type="PRINTS" id="PR01736">
    <property type="entry name" value="PHPHTRNFRASE"/>
</dbReference>
<evidence type="ECO:0000256" key="8">
    <source>
        <dbReference type="ARBA" id="ARBA00022448"/>
    </source>
</evidence>
<dbReference type="RefSeq" id="WP_213235762.1">
    <property type="nucleotide sequence ID" value="NZ_JAHBCL010000006.1"/>
</dbReference>
<protein>
    <recommendedName>
        <fullName evidence="7 17">Phosphoenolpyruvate-protein phosphotransferase</fullName>
        <ecNumber evidence="6 17">2.7.3.9</ecNumber>
    </recommendedName>
    <alternativeName>
        <fullName evidence="16 17">Phosphotransferase system, enzyme I</fullName>
    </alternativeName>
</protein>
<dbReference type="Proteomes" id="UP000746471">
    <property type="component" value="Unassembled WGS sequence"/>
</dbReference>
<dbReference type="InterPro" id="IPR036637">
    <property type="entry name" value="Phosphohistidine_dom_sf"/>
</dbReference>
<dbReference type="PANTHER" id="PTHR46244">
    <property type="entry name" value="PHOSPHOENOLPYRUVATE-PROTEIN PHOSPHOTRANSFERASE"/>
    <property type="match status" value="1"/>
</dbReference>
<dbReference type="Gene3D" id="3.20.20.60">
    <property type="entry name" value="Phosphoenolpyruvate-binding domains"/>
    <property type="match status" value="1"/>
</dbReference>
<keyword evidence="14 17" id="KW-0418">Kinase</keyword>
<comment type="cofactor">
    <cofactor evidence="2 17">
        <name>Mg(2+)</name>
        <dbReference type="ChEBI" id="CHEBI:18420"/>
    </cofactor>
</comment>
<evidence type="ECO:0000256" key="11">
    <source>
        <dbReference type="ARBA" id="ARBA00022679"/>
    </source>
</evidence>
<dbReference type="InterPro" id="IPR008279">
    <property type="entry name" value="PEP-util_enz_mobile_dom"/>
</dbReference>
<dbReference type="InterPro" id="IPR000121">
    <property type="entry name" value="PEP_util_C"/>
</dbReference>
<evidence type="ECO:0000259" key="20">
    <source>
        <dbReference type="Pfam" id="PF05524"/>
    </source>
</evidence>
<dbReference type="SUPFAM" id="SSF51621">
    <property type="entry name" value="Phosphoenolpyruvate/pyruvate domain"/>
    <property type="match status" value="1"/>
</dbReference>
<keyword evidence="12 17" id="KW-0598">Phosphotransferase system</keyword>
<evidence type="ECO:0000256" key="15">
    <source>
        <dbReference type="ARBA" id="ARBA00022842"/>
    </source>
</evidence>
<reference evidence="21 22" key="1">
    <citation type="submission" date="2021-05" db="EMBL/GenBank/DDBJ databases">
        <title>Fusibacter ferrireducens sp. nov., an anaerobic, sulfur- and Fe-reducing bacterium isolated from the mangrove sediment.</title>
        <authorList>
            <person name="Qiu D."/>
        </authorList>
    </citation>
    <scope>NUCLEOTIDE SEQUENCE [LARGE SCALE GENOMIC DNA]</scope>
    <source>
        <strain evidence="21 22">DSM 12116</strain>
    </source>
</reference>
<dbReference type="Gene3D" id="3.50.30.10">
    <property type="entry name" value="Phosphohistidine domain"/>
    <property type="match status" value="1"/>
</dbReference>
<dbReference type="SUPFAM" id="SSF47831">
    <property type="entry name" value="Enzyme I of the PEP:sugar phosphotransferase system HPr-binding (sub)domain"/>
    <property type="match status" value="1"/>
</dbReference>
<dbReference type="EMBL" id="JAHBCL010000006">
    <property type="protein sequence ID" value="MBS7525976.1"/>
    <property type="molecule type" value="Genomic_DNA"/>
</dbReference>
<dbReference type="InterPro" id="IPR036618">
    <property type="entry name" value="PtsI_HPr-bd_sf"/>
</dbReference>
<dbReference type="PANTHER" id="PTHR46244:SF3">
    <property type="entry name" value="PHOSPHOENOLPYRUVATE-PROTEIN PHOSPHOTRANSFERASE"/>
    <property type="match status" value="1"/>
</dbReference>
<evidence type="ECO:0000256" key="5">
    <source>
        <dbReference type="ARBA" id="ARBA00007837"/>
    </source>
</evidence>
<comment type="subcellular location">
    <subcellularLocation>
        <location evidence="4 17">Cytoplasm</location>
    </subcellularLocation>
</comment>
<dbReference type="GO" id="GO:0008965">
    <property type="term" value="F:phosphoenolpyruvate-protein phosphotransferase activity"/>
    <property type="evidence" value="ECO:0007669"/>
    <property type="project" value="UniProtKB-EC"/>
</dbReference>
<evidence type="ECO:0000256" key="1">
    <source>
        <dbReference type="ARBA" id="ARBA00000683"/>
    </source>
</evidence>
<dbReference type="Pfam" id="PF00391">
    <property type="entry name" value="PEP-utilizers"/>
    <property type="match status" value="1"/>
</dbReference>
<dbReference type="InterPro" id="IPR024692">
    <property type="entry name" value="PTS_EI"/>
</dbReference>
<accession>A0ABS5PN34</accession>
<evidence type="ECO:0000259" key="19">
    <source>
        <dbReference type="Pfam" id="PF02896"/>
    </source>
</evidence>
<dbReference type="Pfam" id="PF05524">
    <property type="entry name" value="PEP-utilisers_N"/>
    <property type="match status" value="1"/>
</dbReference>
<evidence type="ECO:0000256" key="9">
    <source>
        <dbReference type="ARBA" id="ARBA00022490"/>
    </source>
</evidence>
<evidence type="ECO:0000256" key="17">
    <source>
        <dbReference type="PIRNR" id="PIRNR000732"/>
    </source>
</evidence>
<feature type="domain" description="PEP-utilising enzyme mobile" evidence="18">
    <location>
        <begin position="152"/>
        <end position="220"/>
    </location>
</feature>
<feature type="domain" description="PEP-utilising enzyme C-terminal" evidence="19">
    <location>
        <begin position="248"/>
        <end position="536"/>
    </location>
</feature>
<dbReference type="NCBIfam" id="TIGR01417">
    <property type="entry name" value="PTS_I_fam"/>
    <property type="match status" value="1"/>
</dbReference>
<keyword evidence="15 17" id="KW-0460">Magnesium</keyword>
<dbReference type="SUPFAM" id="SSF52009">
    <property type="entry name" value="Phosphohistidine domain"/>
    <property type="match status" value="1"/>
</dbReference>
<keyword evidence="8 17" id="KW-0813">Transport</keyword>
<evidence type="ECO:0000256" key="2">
    <source>
        <dbReference type="ARBA" id="ARBA00001946"/>
    </source>
</evidence>
<evidence type="ECO:0000313" key="22">
    <source>
        <dbReference type="Proteomes" id="UP000746471"/>
    </source>
</evidence>
<keyword evidence="22" id="KW-1185">Reference proteome</keyword>
<evidence type="ECO:0000313" key="21">
    <source>
        <dbReference type="EMBL" id="MBS7525976.1"/>
    </source>
</evidence>
<keyword evidence="9 17" id="KW-0963">Cytoplasm</keyword>
<dbReference type="InterPro" id="IPR023151">
    <property type="entry name" value="PEP_util_CS"/>
</dbReference>
<evidence type="ECO:0000259" key="18">
    <source>
        <dbReference type="Pfam" id="PF00391"/>
    </source>
</evidence>
<comment type="similarity">
    <text evidence="5 17">Belongs to the PEP-utilizing enzyme family.</text>
</comment>
<dbReference type="InterPro" id="IPR006318">
    <property type="entry name" value="PTS_EI-like"/>
</dbReference>
<dbReference type="EC" id="2.7.3.9" evidence="6 17"/>
<dbReference type="InterPro" id="IPR008731">
    <property type="entry name" value="PTS_EIN"/>
</dbReference>
<evidence type="ECO:0000256" key="6">
    <source>
        <dbReference type="ARBA" id="ARBA00012232"/>
    </source>
</evidence>
<evidence type="ECO:0000256" key="14">
    <source>
        <dbReference type="ARBA" id="ARBA00022777"/>
    </source>
</evidence>
<evidence type="ECO:0000256" key="4">
    <source>
        <dbReference type="ARBA" id="ARBA00004496"/>
    </source>
</evidence>
<dbReference type="InterPro" id="IPR050499">
    <property type="entry name" value="PEP-utilizing_PTS_enzyme"/>
</dbReference>
<evidence type="ECO:0000256" key="13">
    <source>
        <dbReference type="ARBA" id="ARBA00022723"/>
    </source>
</evidence>
<dbReference type="InterPro" id="IPR015813">
    <property type="entry name" value="Pyrv/PenolPyrv_kinase-like_dom"/>
</dbReference>
<keyword evidence="11 17" id="KW-0808">Transferase</keyword>
<dbReference type="PROSITE" id="PS00742">
    <property type="entry name" value="PEP_ENZYMES_2"/>
    <property type="match status" value="1"/>
</dbReference>
<evidence type="ECO:0000256" key="10">
    <source>
        <dbReference type="ARBA" id="ARBA00022597"/>
    </source>
</evidence>
<evidence type="ECO:0000256" key="7">
    <source>
        <dbReference type="ARBA" id="ARBA00016544"/>
    </source>
</evidence>
<feature type="domain" description="Phosphotransferase system enzyme I N-terminal" evidence="20">
    <location>
        <begin position="6"/>
        <end position="123"/>
    </location>
</feature>
<evidence type="ECO:0000256" key="12">
    <source>
        <dbReference type="ARBA" id="ARBA00022683"/>
    </source>
</evidence>
<dbReference type="InterPro" id="IPR040442">
    <property type="entry name" value="Pyrv_kinase-like_dom_sf"/>
</dbReference>
<dbReference type="PIRSF" id="PIRSF000732">
    <property type="entry name" value="PTS_enzyme_I"/>
    <property type="match status" value="1"/>
</dbReference>
<name>A0ABS5PN34_9FIRM</name>
<comment type="function">
    <text evidence="3 17">General (non sugar-specific) component of the phosphoenolpyruvate-dependent sugar phosphotransferase system (sugar PTS). This major carbohydrate active-transport system catalyzes the phosphorylation of incoming sugar substrates concomitantly with their translocation across the cell membrane. Enzyme I transfers the phosphoryl group from phosphoenolpyruvate (PEP) to the phosphoryl carrier protein (HPr).</text>
</comment>
<organism evidence="21 22">
    <name type="scientific">Fusibacter paucivorans</name>
    <dbReference type="NCBI Taxonomy" id="76009"/>
    <lineage>
        <taxon>Bacteria</taxon>
        <taxon>Bacillati</taxon>
        <taxon>Bacillota</taxon>
        <taxon>Clostridia</taxon>
        <taxon>Eubacteriales</taxon>
        <taxon>Eubacteriales Family XII. Incertae Sedis</taxon>
        <taxon>Fusibacter</taxon>
    </lineage>
</organism>
<dbReference type="Gene3D" id="1.10.274.10">
    <property type="entry name" value="PtsI, HPr-binding domain"/>
    <property type="match status" value="1"/>
</dbReference>
<dbReference type="Pfam" id="PF02896">
    <property type="entry name" value="PEP-utilizers_C"/>
    <property type="match status" value="1"/>
</dbReference>